<evidence type="ECO:0000313" key="7">
    <source>
        <dbReference type="Proteomes" id="UP001596481"/>
    </source>
</evidence>
<feature type="transmembrane region" description="Helical" evidence="5">
    <location>
        <begin position="133"/>
        <end position="151"/>
    </location>
</feature>
<evidence type="ECO:0000256" key="2">
    <source>
        <dbReference type="ARBA" id="ARBA00022692"/>
    </source>
</evidence>
<comment type="subcellular location">
    <subcellularLocation>
        <location evidence="1">Cell membrane</location>
        <topology evidence="1">Multi-pass membrane protein</topology>
    </subcellularLocation>
</comment>
<dbReference type="Pfam" id="PF01040">
    <property type="entry name" value="UbiA"/>
    <property type="match status" value="1"/>
</dbReference>
<dbReference type="RefSeq" id="WP_390222619.1">
    <property type="nucleotide sequence ID" value="NZ_JBHTAA010000002.1"/>
</dbReference>
<feature type="transmembrane region" description="Helical" evidence="5">
    <location>
        <begin position="108"/>
        <end position="126"/>
    </location>
</feature>
<evidence type="ECO:0000313" key="6">
    <source>
        <dbReference type="EMBL" id="MFC7203280.1"/>
    </source>
</evidence>
<dbReference type="AlphaFoldDB" id="A0ABD5ZDB5"/>
<keyword evidence="3 5" id="KW-1133">Transmembrane helix</keyword>
<evidence type="ECO:0000256" key="1">
    <source>
        <dbReference type="ARBA" id="ARBA00004651"/>
    </source>
</evidence>
<evidence type="ECO:0000256" key="5">
    <source>
        <dbReference type="SAM" id="Phobius"/>
    </source>
</evidence>
<dbReference type="InterPro" id="IPR000537">
    <property type="entry name" value="UbiA_prenyltransferase"/>
</dbReference>
<feature type="transmembrane region" description="Helical" evidence="5">
    <location>
        <begin position="157"/>
        <end position="178"/>
    </location>
</feature>
<comment type="caution">
    <text evidence="6">The sequence shown here is derived from an EMBL/GenBank/DDBJ whole genome shotgun (WGS) entry which is preliminary data.</text>
</comment>
<keyword evidence="4 5" id="KW-0472">Membrane</keyword>
<dbReference type="Proteomes" id="UP001596481">
    <property type="component" value="Unassembled WGS sequence"/>
</dbReference>
<reference evidence="6 7" key="1">
    <citation type="journal article" date="2019" name="Int. J. Syst. Evol. Microbiol.">
        <title>The Global Catalogue of Microorganisms (GCM) 10K type strain sequencing project: providing services to taxonomists for standard genome sequencing and annotation.</title>
        <authorList>
            <consortium name="The Broad Institute Genomics Platform"/>
            <consortium name="The Broad Institute Genome Sequencing Center for Infectious Disease"/>
            <person name="Wu L."/>
            <person name="Ma J."/>
        </authorList>
    </citation>
    <scope>NUCLEOTIDE SEQUENCE [LARGE SCALE GENOMIC DNA]</scope>
    <source>
        <strain evidence="6 7">DSM 29988</strain>
    </source>
</reference>
<protein>
    <submittedName>
        <fullName evidence="6">UbiA family prenyltransferase</fullName>
    </submittedName>
</protein>
<dbReference type="EMBL" id="JBHTAA010000002">
    <property type="protein sequence ID" value="MFC7203280.1"/>
    <property type="molecule type" value="Genomic_DNA"/>
</dbReference>
<evidence type="ECO:0000256" key="4">
    <source>
        <dbReference type="ARBA" id="ARBA00023136"/>
    </source>
</evidence>
<evidence type="ECO:0000256" key="3">
    <source>
        <dbReference type="ARBA" id="ARBA00022989"/>
    </source>
</evidence>
<proteinExistence type="predicted"/>
<organism evidence="6 7">
    <name type="scientific">Haloferax namakaokahaiae</name>
    <dbReference type="NCBI Taxonomy" id="1748331"/>
    <lineage>
        <taxon>Archaea</taxon>
        <taxon>Methanobacteriati</taxon>
        <taxon>Methanobacteriota</taxon>
        <taxon>Stenosarchaea group</taxon>
        <taxon>Halobacteria</taxon>
        <taxon>Halobacteriales</taxon>
        <taxon>Haloferacaceae</taxon>
        <taxon>Haloferax</taxon>
    </lineage>
</organism>
<accession>A0ABD5ZDB5</accession>
<feature type="transmembrane region" description="Helical" evidence="5">
    <location>
        <begin position="231"/>
        <end position="250"/>
    </location>
</feature>
<feature type="transmembrane region" description="Helical" evidence="5">
    <location>
        <begin position="205"/>
        <end position="225"/>
    </location>
</feature>
<feature type="transmembrane region" description="Helical" evidence="5">
    <location>
        <begin position="84"/>
        <end position="102"/>
    </location>
</feature>
<keyword evidence="7" id="KW-1185">Reference proteome</keyword>
<keyword evidence="2 5" id="KW-0812">Transmembrane</keyword>
<sequence>MTTADGTSFVGGLLTQVKPTFMAPAVGMSVFGGLLAPSVSLWSGSLHAAAVASALYTAHVVDEYVDAHLRGEEPPALSLRRTQFAIVLASLCCLSLAGLLALDSSVAAAGSVVVLWVLAILHAPILDTNPVGVTIDYPVGIALALVGGYLAQESSLAQSVVAIGVLFVVILSGVKVSIDRTDIEFDERIDKRTIPVVLGERRARVVSAALFLSSAVLVAVLVTQSTLPRTALASVPVLLGGGVVAFDSVAERVVVRQMVLVYPVTAVLFVAACPTTSCTVEPLLSGLS</sequence>
<gene>
    <name evidence="6" type="ORF">ACFQJC_07115</name>
</gene>
<dbReference type="GO" id="GO:0005886">
    <property type="term" value="C:plasma membrane"/>
    <property type="evidence" value="ECO:0007669"/>
    <property type="project" value="UniProtKB-SubCell"/>
</dbReference>
<name>A0ABD5ZDB5_9EURY</name>